<protein>
    <submittedName>
        <fullName evidence="1">Uncharacterized protein</fullName>
    </submittedName>
</protein>
<evidence type="ECO:0000313" key="1">
    <source>
        <dbReference type="EMBL" id="KRM14563.1"/>
    </source>
</evidence>
<dbReference type="Proteomes" id="UP000050973">
    <property type="component" value="Unassembled WGS sequence"/>
</dbReference>
<name>A0A0R1WI06_9LACO</name>
<proteinExistence type="predicted"/>
<sequence>MAAEKQLVSLDKFHGGDDEIVIWNDPGDGHSIGFGVHSTAIVTVPIPRLSWPRSLPAALTRFKLAVANLQQYAYHDN</sequence>
<dbReference type="RefSeq" id="WP_003712232.1">
    <property type="nucleotide sequence ID" value="NZ_AZGE01000026.1"/>
</dbReference>
<dbReference type="EMBL" id="AZGE01000026">
    <property type="protein sequence ID" value="KRM14563.1"/>
    <property type="molecule type" value="Genomic_DNA"/>
</dbReference>
<dbReference type="PATRIC" id="fig|1423779.3.peg.1069"/>
<dbReference type="AlphaFoldDB" id="A0A0R1WI06"/>
<evidence type="ECO:0000313" key="2">
    <source>
        <dbReference type="Proteomes" id="UP000050973"/>
    </source>
</evidence>
<organism evidence="1 2">
    <name type="scientific">Limosilactobacillus oris DSM 4864</name>
    <dbReference type="NCBI Taxonomy" id="1423779"/>
    <lineage>
        <taxon>Bacteria</taxon>
        <taxon>Bacillati</taxon>
        <taxon>Bacillota</taxon>
        <taxon>Bacilli</taxon>
        <taxon>Lactobacillales</taxon>
        <taxon>Lactobacillaceae</taxon>
        <taxon>Limosilactobacillus</taxon>
    </lineage>
</organism>
<comment type="caution">
    <text evidence="1">The sequence shown here is derived from an EMBL/GenBank/DDBJ whole genome shotgun (WGS) entry which is preliminary data.</text>
</comment>
<accession>A0A0R1WI06</accession>
<gene>
    <name evidence="1" type="ORF">FC49_GL001047</name>
</gene>
<reference evidence="1 2" key="1">
    <citation type="journal article" date="2015" name="Genome Announc.">
        <title>Expanding the biotechnology potential of lactobacilli through comparative genomics of 213 strains and associated genera.</title>
        <authorList>
            <person name="Sun Z."/>
            <person name="Harris H.M."/>
            <person name="McCann A."/>
            <person name="Guo C."/>
            <person name="Argimon S."/>
            <person name="Zhang W."/>
            <person name="Yang X."/>
            <person name="Jeffery I.B."/>
            <person name="Cooney J.C."/>
            <person name="Kagawa T.F."/>
            <person name="Liu W."/>
            <person name="Song Y."/>
            <person name="Salvetti E."/>
            <person name="Wrobel A."/>
            <person name="Rasinkangas P."/>
            <person name="Parkhill J."/>
            <person name="Rea M.C."/>
            <person name="O'Sullivan O."/>
            <person name="Ritari J."/>
            <person name="Douillard F.P."/>
            <person name="Paul Ross R."/>
            <person name="Yang R."/>
            <person name="Briner A.E."/>
            <person name="Felis G.E."/>
            <person name="de Vos W.M."/>
            <person name="Barrangou R."/>
            <person name="Klaenhammer T.R."/>
            <person name="Caufield P.W."/>
            <person name="Cui Y."/>
            <person name="Zhang H."/>
            <person name="O'Toole P.W."/>
        </authorList>
    </citation>
    <scope>NUCLEOTIDE SEQUENCE [LARGE SCALE GENOMIC DNA]</scope>
    <source>
        <strain evidence="1 2">DSM 4864</strain>
    </source>
</reference>